<keyword evidence="3 12" id="KW-0813">Transport</keyword>
<dbReference type="AlphaFoldDB" id="Q6I7T1"/>
<evidence type="ECO:0000256" key="4">
    <source>
        <dbReference type="ARBA" id="ARBA00022547"/>
    </source>
</evidence>
<sequence length="54" mass="6418">MPQLNPNPWFLILLISWFSLILLFFTKLLSTTPLLPLPNLNNNPTIPNWIWLWT</sequence>
<dbReference type="Pfam" id="PF00895">
    <property type="entry name" value="ATP-synt_8"/>
    <property type="match status" value="1"/>
</dbReference>
<dbReference type="EMBL" id="AB080275">
    <property type="protein sequence ID" value="BAD24793.1"/>
    <property type="molecule type" value="Genomic_DNA"/>
</dbReference>
<evidence type="ECO:0000256" key="8">
    <source>
        <dbReference type="ARBA" id="ARBA00023065"/>
    </source>
</evidence>
<evidence type="ECO:0000256" key="9">
    <source>
        <dbReference type="ARBA" id="ARBA00023128"/>
    </source>
</evidence>
<gene>
    <name evidence="14" type="primary">ATPase 8</name>
</gene>
<reference evidence="14" key="1">
    <citation type="journal article" date="1995" name="Mol. Biol. Evol.">
        <title>Variations in mitochondrial tRNA gene organization of reptiles as phylogenetic markers.</title>
        <authorList>
            <person name="Kumazawa Y."/>
            <person name="Nishida M."/>
        </authorList>
    </citation>
    <scope>NUCLEOTIDE SEQUENCE</scope>
</reference>
<keyword evidence="11" id="KW-0066">ATP synthesis</keyword>
<keyword evidence="4 12" id="KW-0138">CF(0)</keyword>
<reference evidence="14" key="2">
    <citation type="journal article" date="1998" name="Genetics">
        <title>The complete nucleotide sequence of a snake (Dinodon semicarinatus) mitochondrial genome with two identical control regions.</title>
        <authorList>
            <person name="Kumazawa Y."/>
            <person name="Ota H."/>
            <person name="Nishida M."/>
            <person name="Ozawa T."/>
        </authorList>
    </citation>
    <scope>NUCLEOTIDE SEQUENCE</scope>
</reference>
<reference evidence="14" key="4">
    <citation type="journal article" date="2004" name="DNA Res.">
        <title>Mitochondrial genome of the Komodo dragon: efficient sequencing method with reptile-oriented primers and novel gene rearrangements.</title>
        <authorList>
            <person name="Kumazawa Y."/>
            <person name="Endo H."/>
        </authorList>
    </citation>
    <scope>NUCLEOTIDE SEQUENCE</scope>
</reference>
<evidence type="ECO:0000256" key="10">
    <source>
        <dbReference type="ARBA" id="ARBA00023136"/>
    </source>
</evidence>
<evidence type="ECO:0000313" key="14">
    <source>
        <dbReference type="EMBL" id="BAD24793.1"/>
    </source>
</evidence>
<dbReference type="InterPro" id="IPR001421">
    <property type="entry name" value="ATP8_metazoa"/>
</dbReference>
<name>Q6I7T1_VARKO</name>
<dbReference type="GO" id="GO:0045259">
    <property type="term" value="C:proton-transporting ATP synthase complex"/>
    <property type="evidence" value="ECO:0007669"/>
    <property type="project" value="UniProtKB-KW"/>
</dbReference>
<proteinExistence type="inferred from homology"/>
<geneLocation type="mitochondrion" evidence="14"/>
<comment type="similarity">
    <text evidence="2 12">Belongs to the ATPase protein 8 family.</text>
</comment>
<evidence type="ECO:0000256" key="12">
    <source>
        <dbReference type="RuleBase" id="RU003661"/>
    </source>
</evidence>
<organism evidence="14">
    <name type="scientific">Varanus komodoensis</name>
    <name type="common">Komodo dragon</name>
    <dbReference type="NCBI Taxonomy" id="61221"/>
    <lineage>
        <taxon>Eukaryota</taxon>
        <taxon>Metazoa</taxon>
        <taxon>Chordata</taxon>
        <taxon>Craniata</taxon>
        <taxon>Vertebrata</taxon>
        <taxon>Euteleostomi</taxon>
        <taxon>Lepidosauria</taxon>
        <taxon>Squamata</taxon>
        <taxon>Bifurcata</taxon>
        <taxon>Unidentata</taxon>
        <taxon>Episquamata</taxon>
        <taxon>Toxicofera</taxon>
        <taxon>Anguimorpha</taxon>
        <taxon>Paleoanguimorpha</taxon>
        <taxon>Varanoidea</taxon>
        <taxon>Varanidae</taxon>
        <taxon>Varanus</taxon>
    </lineage>
</organism>
<evidence type="ECO:0000256" key="13">
    <source>
        <dbReference type="SAM" id="Phobius"/>
    </source>
</evidence>
<evidence type="ECO:0000256" key="7">
    <source>
        <dbReference type="ARBA" id="ARBA00022989"/>
    </source>
</evidence>
<dbReference type="GO" id="GO:0015986">
    <property type="term" value="P:proton motive force-driven ATP synthesis"/>
    <property type="evidence" value="ECO:0007669"/>
    <property type="project" value="InterPro"/>
</dbReference>
<keyword evidence="9 12" id="KW-0496">Mitochondrion</keyword>
<evidence type="ECO:0000256" key="6">
    <source>
        <dbReference type="ARBA" id="ARBA00022781"/>
    </source>
</evidence>
<reference evidence="14" key="5">
    <citation type="journal article" date="2004" name="DNA Res.">
        <title>Mitochondrial DNA sequences of five squamates: phylogenetic affiliation of snakes.</title>
        <authorList>
            <person name="Kumazawa Y."/>
        </authorList>
    </citation>
    <scope>NUCLEOTIDE SEQUENCE</scope>
</reference>
<keyword evidence="5 12" id="KW-0812">Transmembrane</keyword>
<reference evidence="14" key="3">
    <citation type="journal article" date="1999" name="Mol. Biol. Evol.">
        <title>Complete mitochondrial DNA sequences of the green turtle and blue-tailed mole skink: statistical evidence for archosaurian affinity of turtles.</title>
        <authorList>
            <person name="Kumazawa Y."/>
            <person name="Nishida M."/>
        </authorList>
    </citation>
    <scope>NUCLEOTIDE SEQUENCE</scope>
</reference>
<dbReference type="GO" id="GO:0031966">
    <property type="term" value="C:mitochondrial membrane"/>
    <property type="evidence" value="ECO:0007669"/>
    <property type="project" value="UniProtKB-SubCell"/>
</dbReference>
<evidence type="ECO:0000256" key="3">
    <source>
        <dbReference type="ARBA" id="ARBA00022448"/>
    </source>
</evidence>
<protein>
    <recommendedName>
        <fullName evidence="12">ATP synthase complex subunit 8</fullName>
    </recommendedName>
</protein>
<dbReference type="GO" id="GO:0015078">
    <property type="term" value="F:proton transmembrane transporter activity"/>
    <property type="evidence" value="ECO:0007669"/>
    <property type="project" value="InterPro"/>
</dbReference>
<keyword evidence="8 12" id="KW-0406">Ion transport</keyword>
<comment type="subcellular location">
    <subcellularLocation>
        <location evidence="1 12">Mitochondrion membrane</location>
        <topology evidence="1 12">Single-pass membrane protein</topology>
    </subcellularLocation>
</comment>
<keyword evidence="6 12" id="KW-0375">Hydrogen ion transport</keyword>
<evidence type="ECO:0000256" key="2">
    <source>
        <dbReference type="ARBA" id="ARBA00008892"/>
    </source>
</evidence>
<keyword evidence="10 13" id="KW-0472">Membrane</keyword>
<accession>Q6I7T1</accession>
<evidence type="ECO:0000256" key="5">
    <source>
        <dbReference type="ARBA" id="ARBA00022692"/>
    </source>
</evidence>
<evidence type="ECO:0000256" key="1">
    <source>
        <dbReference type="ARBA" id="ARBA00004304"/>
    </source>
</evidence>
<feature type="transmembrane region" description="Helical" evidence="13">
    <location>
        <begin position="6"/>
        <end position="25"/>
    </location>
</feature>
<evidence type="ECO:0000256" key="11">
    <source>
        <dbReference type="ARBA" id="ARBA00023310"/>
    </source>
</evidence>
<keyword evidence="7 13" id="KW-1133">Transmembrane helix</keyword>